<gene>
    <name evidence="2" type="ORF">D1610_01080</name>
</gene>
<dbReference type="PROSITE" id="PS51257">
    <property type="entry name" value="PROKAR_LIPOPROTEIN"/>
    <property type="match status" value="1"/>
</dbReference>
<protein>
    <submittedName>
        <fullName evidence="2">Uncharacterized protein</fullName>
    </submittedName>
</protein>
<proteinExistence type="predicted"/>
<dbReference type="AlphaFoldDB" id="A0A396RTQ1"/>
<name>A0A396RTQ1_9SPHN</name>
<reference evidence="2 3" key="1">
    <citation type="submission" date="2018-08" db="EMBL/GenBank/DDBJ databases">
        <title>The multiple taxonomic identification of Sphingomonas gilva.</title>
        <authorList>
            <person name="Zhu D."/>
            <person name="Zheng S."/>
        </authorList>
    </citation>
    <scope>NUCLEOTIDE SEQUENCE [LARGE SCALE GENOMIC DNA]</scope>
    <source>
        <strain evidence="2 3">ZDH117</strain>
    </source>
</reference>
<sequence>MIRTHLPVAAFAMLAAACSQQDPRDANAAAAVEAAERQADGIEDAAEAKADALENQADALEMQAKNAGGYTGERLQTRADALDREAEIIEEQGDARADAIEDAARANAAAVRAR</sequence>
<organism evidence="2 3">
    <name type="scientific">Sphingomonas gilva</name>
    <dbReference type="NCBI Taxonomy" id="2305907"/>
    <lineage>
        <taxon>Bacteria</taxon>
        <taxon>Pseudomonadati</taxon>
        <taxon>Pseudomonadota</taxon>
        <taxon>Alphaproteobacteria</taxon>
        <taxon>Sphingomonadales</taxon>
        <taxon>Sphingomonadaceae</taxon>
        <taxon>Sphingomonas</taxon>
    </lineage>
</organism>
<evidence type="ECO:0000256" key="1">
    <source>
        <dbReference type="SAM" id="Coils"/>
    </source>
</evidence>
<keyword evidence="3" id="KW-1185">Reference proteome</keyword>
<dbReference type="RefSeq" id="WP_118862289.1">
    <property type="nucleotide sequence ID" value="NZ_QWLV01000001.1"/>
</dbReference>
<feature type="coiled-coil region" evidence="1">
    <location>
        <begin position="32"/>
        <end position="92"/>
    </location>
</feature>
<dbReference type="EMBL" id="QWLV01000001">
    <property type="protein sequence ID" value="RHW18782.1"/>
    <property type="molecule type" value="Genomic_DNA"/>
</dbReference>
<comment type="caution">
    <text evidence="2">The sequence shown here is derived from an EMBL/GenBank/DDBJ whole genome shotgun (WGS) entry which is preliminary data.</text>
</comment>
<evidence type="ECO:0000313" key="2">
    <source>
        <dbReference type="EMBL" id="RHW18782.1"/>
    </source>
</evidence>
<keyword evidence="1" id="KW-0175">Coiled coil</keyword>
<dbReference type="Proteomes" id="UP000266693">
    <property type="component" value="Unassembled WGS sequence"/>
</dbReference>
<accession>A0A396RTQ1</accession>
<evidence type="ECO:0000313" key="3">
    <source>
        <dbReference type="Proteomes" id="UP000266693"/>
    </source>
</evidence>